<dbReference type="RefSeq" id="WP_190123357.1">
    <property type="nucleotide sequence ID" value="NZ_BMWG01000006.1"/>
</dbReference>
<keyword evidence="3" id="KW-0808">Transferase</keyword>
<comment type="catalytic activity">
    <reaction evidence="8">
        <text>L-seryl-[protein] + ATP = O-phospho-L-seryl-[protein] + ADP + H(+)</text>
        <dbReference type="Rhea" id="RHEA:17989"/>
        <dbReference type="Rhea" id="RHEA-COMP:9863"/>
        <dbReference type="Rhea" id="RHEA-COMP:11604"/>
        <dbReference type="ChEBI" id="CHEBI:15378"/>
        <dbReference type="ChEBI" id="CHEBI:29999"/>
        <dbReference type="ChEBI" id="CHEBI:30616"/>
        <dbReference type="ChEBI" id="CHEBI:83421"/>
        <dbReference type="ChEBI" id="CHEBI:456216"/>
        <dbReference type="EC" id="2.7.11.1"/>
    </reaction>
</comment>
<dbReference type="InterPro" id="IPR058053">
    <property type="entry name" value="RamC_C"/>
</dbReference>
<dbReference type="NCBIfam" id="NF038151">
    <property type="entry name" value="lanthi_synth_III"/>
    <property type="match status" value="1"/>
</dbReference>
<reference evidence="11" key="1">
    <citation type="journal article" date="2014" name="Int. J. Syst. Evol. Microbiol.">
        <title>Complete genome sequence of Corynebacterium casei LMG S-19264T (=DSM 44701T), isolated from a smear-ripened cheese.</title>
        <authorList>
            <consortium name="US DOE Joint Genome Institute (JGI-PGF)"/>
            <person name="Walter F."/>
            <person name="Albersmeier A."/>
            <person name="Kalinowski J."/>
            <person name="Ruckert C."/>
        </authorList>
    </citation>
    <scope>NUCLEOTIDE SEQUENCE</scope>
    <source>
        <strain evidence="11">JCM 4988</strain>
    </source>
</reference>
<name>A0A918UT69_9ACTN</name>
<dbReference type="SMART" id="SM00220">
    <property type="entry name" value="S_TKc"/>
    <property type="match status" value="1"/>
</dbReference>
<gene>
    <name evidence="11" type="ORF">GCM10010387_28020</name>
</gene>
<reference evidence="11" key="2">
    <citation type="submission" date="2020-09" db="EMBL/GenBank/DDBJ databases">
        <authorList>
            <person name="Sun Q."/>
            <person name="Ohkuma M."/>
        </authorList>
    </citation>
    <scope>NUCLEOTIDE SEQUENCE</scope>
    <source>
        <strain evidence="11">JCM 4988</strain>
    </source>
</reference>
<evidence type="ECO:0000256" key="2">
    <source>
        <dbReference type="ARBA" id="ARBA00022527"/>
    </source>
</evidence>
<evidence type="ECO:0000313" key="11">
    <source>
        <dbReference type="EMBL" id="GGZ32170.1"/>
    </source>
</evidence>
<keyword evidence="4" id="KW-0547">Nucleotide-binding</keyword>
<dbReference type="Pfam" id="PF25816">
    <property type="entry name" value="RamC_N"/>
    <property type="match status" value="1"/>
</dbReference>
<dbReference type="InterPro" id="IPR000719">
    <property type="entry name" value="Prot_kinase_dom"/>
</dbReference>
<feature type="region of interest" description="Disordered" evidence="9">
    <location>
        <begin position="470"/>
        <end position="499"/>
    </location>
</feature>
<protein>
    <recommendedName>
        <fullName evidence="1">non-specific serine/threonine protein kinase</fullName>
        <ecNumber evidence="1">2.7.11.1</ecNumber>
    </recommendedName>
</protein>
<keyword evidence="12" id="KW-1185">Reference proteome</keyword>
<organism evidence="11 12">
    <name type="scientific">Streptomyces inusitatus</name>
    <dbReference type="NCBI Taxonomy" id="68221"/>
    <lineage>
        <taxon>Bacteria</taxon>
        <taxon>Bacillati</taxon>
        <taxon>Actinomycetota</taxon>
        <taxon>Actinomycetes</taxon>
        <taxon>Kitasatosporales</taxon>
        <taxon>Streptomycetaceae</taxon>
        <taxon>Streptomyces</taxon>
    </lineage>
</organism>
<dbReference type="InterPro" id="IPR057929">
    <property type="entry name" value="RamC_N"/>
</dbReference>
<dbReference type="InterPro" id="IPR011009">
    <property type="entry name" value="Kinase-like_dom_sf"/>
</dbReference>
<dbReference type="Pfam" id="PF05147">
    <property type="entry name" value="LANC_like"/>
    <property type="match status" value="1"/>
</dbReference>
<dbReference type="GO" id="GO:0031179">
    <property type="term" value="P:peptide modification"/>
    <property type="evidence" value="ECO:0007669"/>
    <property type="project" value="InterPro"/>
</dbReference>
<dbReference type="PANTHER" id="PTHR24363:SF0">
    <property type="entry name" value="SERINE_THREONINE KINASE LIKE DOMAIN CONTAINING 1"/>
    <property type="match status" value="1"/>
</dbReference>
<proteinExistence type="predicted"/>
<dbReference type="SMART" id="SM01260">
    <property type="entry name" value="LANC_like"/>
    <property type="match status" value="1"/>
</dbReference>
<dbReference type="Pfam" id="PF00069">
    <property type="entry name" value="Pkinase"/>
    <property type="match status" value="1"/>
</dbReference>
<dbReference type="EC" id="2.7.11.1" evidence="1"/>
<sequence length="891" mass="98125">MDQRYDAYCMADPDFYDSPTELDEEDLDFTASGYPMPDGWTRHTQDIWLVYRPDGVTLPLQGWKIHVSASRDNADKVISAVWDYCTPLRIPFKYLRGQQIHHTQNMKYADRGSSGKLVTIYPVDETQFHEILQALEQRIGGEPGPYILSDLRWNAGPLYVRYGGFVERHVVSVKGTQEQAIEDPAGNLVPDRRDPAFYLPPWVTLPEFLKPHWEARNTAPLADLPYRVERVLHFSNGGGIYAGTDTRSGEQVILKEARPHAGLSTDGADAVARLARERKILEQLAGVASVPEVRGSFKLGEHHFLVEEFIEGRPLNKYFGERYPFNEPDPDPQEISDYVEWALKICRQVENAVAALHERDVIFGDLHPYNVLVRADDNVTLIDFEVATLVQEGLRPPLGNPAFAAPRDRTGFDIDRYALGCLRLFMFLPMTVLLRHGTGKARHLAREISRLFPQLPQKFLDVAVRDIEGNESAGEAGNASPAKSRADQRPRHTAPANEEHLARLPLLGVDPAAWELVRRSMADAILASATPDRDDRLFPGDIAQFRSGGLNLAHGAAGVLYALDVTGAGRFPEHEEWLANHAMRRDQRARLGFYDGLHGVAYTLDQLGHHSSALELLDLLLKEKWQSLGTDLLSGLSGIGLNLLHFARQTGSTTLRDTALRAAELVAGRLGGESDVGTISGGDHPHSGLLQGSSGPALFFVRLYEDTTDTAFLDLAETALRQDLRRCLTRESGALHVNEGWRSMPYLATGSAGVALALQAYLRHRTDERFTTAAEGVRRSSASSYYVQSGLFNGRAGIIAHAASISQFRSPGEDPEVRAHLQALSWHALSYQGHLAFPGDQLVRLSMDLATGSAGVLLALGAALHDSPASLPFLGPAWPYAARLAGADGAA</sequence>
<feature type="domain" description="Protein kinase" evidence="10">
    <location>
        <begin position="226"/>
        <end position="557"/>
    </location>
</feature>
<dbReference type="SUPFAM" id="SSF56112">
    <property type="entry name" value="Protein kinase-like (PK-like)"/>
    <property type="match status" value="1"/>
</dbReference>
<evidence type="ECO:0000256" key="4">
    <source>
        <dbReference type="ARBA" id="ARBA00022741"/>
    </source>
</evidence>
<dbReference type="InterPro" id="IPR007822">
    <property type="entry name" value="LANC-like"/>
</dbReference>
<keyword evidence="2 11" id="KW-0723">Serine/threonine-protein kinase</keyword>
<evidence type="ECO:0000313" key="12">
    <source>
        <dbReference type="Proteomes" id="UP000630936"/>
    </source>
</evidence>
<dbReference type="PANTHER" id="PTHR24363">
    <property type="entry name" value="SERINE/THREONINE PROTEIN KINASE"/>
    <property type="match status" value="1"/>
</dbReference>
<dbReference type="SUPFAM" id="SSF158745">
    <property type="entry name" value="LanC-like"/>
    <property type="match status" value="1"/>
</dbReference>
<comment type="caution">
    <text evidence="11">The sequence shown here is derived from an EMBL/GenBank/DDBJ whole genome shotgun (WGS) entry which is preliminary data.</text>
</comment>
<dbReference type="Gene3D" id="1.10.510.10">
    <property type="entry name" value="Transferase(Phosphotransferase) domain 1"/>
    <property type="match status" value="1"/>
</dbReference>
<evidence type="ECO:0000256" key="6">
    <source>
        <dbReference type="ARBA" id="ARBA00022840"/>
    </source>
</evidence>
<dbReference type="Proteomes" id="UP000630936">
    <property type="component" value="Unassembled WGS sequence"/>
</dbReference>
<evidence type="ECO:0000256" key="5">
    <source>
        <dbReference type="ARBA" id="ARBA00022777"/>
    </source>
</evidence>
<keyword evidence="6" id="KW-0067">ATP-binding</keyword>
<dbReference type="GO" id="GO:0005524">
    <property type="term" value="F:ATP binding"/>
    <property type="evidence" value="ECO:0007669"/>
    <property type="project" value="UniProtKB-KW"/>
</dbReference>
<evidence type="ECO:0000256" key="1">
    <source>
        <dbReference type="ARBA" id="ARBA00012513"/>
    </source>
</evidence>
<evidence type="ECO:0000259" key="10">
    <source>
        <dbReference type="PROSITE" id="PS50011"/>
    </source>
</evidence>
<dbReference type="CDD" id="cd04791">
    <property type="entry name" value="LanC_SerThrkinase"/>
    <property type="match status" value="1"/>
</dbReference>
<dbReference type="EMBL" id="BMWG01000006">
    <property type="protein sequence ID" value="GGZ32170.1"/>
    <property type="molecule type" value="Genomic_DNA"/>
</dbReference>
<dbReference type="Gene3D" id="1.50.10.20">
    <property type="match status" value="2"/>
</dbReference>
<evidence type="ECO:0000256" key="7">
    <source>
        <dbReference type="ARBA" id="ARBA00047899"/>
    </source>
</evidence>
<keyword evidence="5 11" id="KW-0418">Kinase</keyword>
<dbReference type="PROSITE" id="PS50011">
    <property type="entry name" value="PROTEIN_KINASE_DOM"/>
    <property type="match status" value="1"/>
</dbReference>
<evidence type="ECO:0000256" key="9">
    <source>
        <dbReference type="SAM" id="MobiDB-lite"/>
    </source>
</evidence>
<dbReference type="InterPro" id="IPR053524">
    <property type="entry name" value="Aerial_hyphae_peptide-synth"/>
</dbReference>
<dbReference type="AlphaFoldDB" id="A0A918UT69"/>
<evidence type="ECO:0000256" key="3">
    <source>
        <dbReference type="ARBA" id="ARBA00022679"/>
    </source>
</evidence>
<accession>A0A918UT69</accession>
<dbReference type="GO" id="GO:0004674">
    <property type="term" value="F:protein serine/threonine kinase activity"/>
    <property type="evidence" value="ECO:0007669"/>
    <property type="project" value="UniProtKB-KW"/>
</dbReference>
<comment type="catalytic activity">
    <reaction evidence="7">
        <text>L-threonyl-[protein] + ATP = O-phospho-L-threonyl-[protein] + ADP + H(+)</text>
        <dbReference type="Rhea" id="RHEA:46608"/>
        <dbReference type="Rhea" id="RHEA-COMP:11060"/>
        <dbReference type="Rhea" id="RHEA-COMP:11605"/>
        <dbReference type="ChEBI" id="CHEBI:15378"/>
        <dbReference type="ChEBI" id="CHEBI:30013"/>
        <dbReference type="ChEBI" id="CHEBI:30616"/>
        <dbReference type="ChEBI" id="CHEBI:61977"/>
        <dbReference type="ChEBI" id="CHEBI:456216"/>
        <dbReference type="EC" id="2.7.11.1"/>
    </reaction>
</comment>
<evidence type="ECO:0000256" key="8">
    <source>
        <dbReference type="ARBA" id="ARBA00048679"/>
    </source>
</evidence>